<evidence type="ECO:0000256" key="1">
    <source>
        <dbReference type="RuleBase" id="RU000363"/>
    </source>
</evidence>
<dbReference type="OMA" id="ETAYCAT"/>
<dbReference type="PANTHER" id="PTHR45267">
    <property type="match status" value="1"/>
</dbReference>
<dbReference type="InParanoid" id="A0A059AT72"/>
<dbReference type="PANTHER" id="PTHR45267:SF2">
    <property type="entry name" value="NADPH-DEPENDENT PTERIN ALDEHYDE REDUCTASE"/>
    <property type="match status" value="1"/>
</dbReference>
<dbReference type="PROSITE" id="PS00061">
    <property type="entry name" value="ADH_SHORT"/>
    <property type="match status" value="1"/>
</dbReference>
<gene>
    <name evidence="2" type="ORF">EUGRSUZ_I02793</name>
</gene>
<dbReference type="EMBL" id="KK198761">
    <property type="protein sequence ID" value="KCW57162.1"/>
    <property type="molecule type" value="Genomic_DNA"/>
</dbReference>
<dbReference type="GO" id="GO:0006760">
    <property type="term" value="P:folic acid-containing compound metabolic process"/>
    <property type="evidence" value="ECO:0000318"/>
    <property type="project" value="GO_Central"/>
</dbReference>
<dbReference type="GO" id="GO:0005829">
    <property type="term" value="C:cytosol"/>
    <property type="evidence" value="ECO:0000318"/>
    <property type="project" value="GO_Central"/>
</dbReference>
<dbReference type="Gramene" id="KCW57162">
    <property type="protein sequence ID" value="KCW57162"/>
    <property type="gene ID" value="EUGRSUZ_I02793"/>
</dbReference>
<dbReference type="InterPro" id="IPR053241">
    <property type="entry name" value="NADPH_pterin_aldehyde_rdct"/>
</dbReference>
<name>A0A059AT72_EUCGR</name>
<dbReference type="AlphaFoldDB" id="A0A059AT72"/>
<accession>A0A059AT72</accession>
<dbReference type="Pfam" id="PF00106">
    <property type="entry name" value="adh_short"/>
    <property type="match status" value="2"/>
</dbReference>
<protein>
    <recommendedName>
        <fullName evidence="3">3-oxoacyl-[acyl-carrier-protein] reductase</fullName>
    </recommendedName>
</protein>
<dbReference type="PRINTS" id="PR00080">
    <property type="entry name" value="SDRFAMILY"/>
</dbReference>
<organism evidence="2">
    <name type="scientific">Eucalyptus grandis</name>
    <name type="common">Flooded gum</name>
    <dbReference type="NCBI Taxonomy" id="71139"/>
    <lineage>
        <taxon>Eukaryota</taxon>
        <taxon>Viridiplantae</taxon>
        <taxon>Streptophyta</taxon>
        <taxon>Embryophyta</taxon>
        <taxon>Tracheophyta</taxon>
        <taxon>Spermatophyta</taxon>
        <taxon>Magnoliopsida</taxon>
        <taxon>eudicotyledons</taxon>
        <taxon>Gunneridae</taxon>
        <taxon>Pentapetalae</taxon>
        <taxon>rosids</taxon>
        <taxon>malvids</taxon>
        <taxon>Myrtales</taxon>
        <taxon>Myrtaceae</taxon>
        <taxon>Myrtoideae</taxon>
        <taxon>Eucalypteae</taxon>
        <taxon>Eucalyptus</taxon>
    </lineage>
</organism>
<reference evidence="2" key="1">
    <citation type="submission" date="2013-07" db="EMBL/GenBank/DDBJ databases">
        <title>The genome of Eucalyptus grandis.</title>
        <authorList>
            <person name="Schmutz J."/>
            <person name="Hayes R."/>
            <person name="Myburg A."/>
            <person name="Tuskan G."/>
            <person name="Grattapaglia D."/>
            <person name="Rokhsar D.S."/>
        </authorList>
    </citation>
    <scope>NUCLEOTIDE SEQUENCE</scope>
    <source>
        <tissue evidence="2">Leaf extractions</tissue>
    </source>
</reference>
<dbReference type="STRING" id="71139.A0A059AT72"/>
<dbReference type="SUPFAM" id="SSF51735">
    <property type="entry name" value="NAD(P)-binding Rossmann-fold domains"/>
    <property type="match status" value="1"/>
</dbReference>
<comment type="similarity">
    <text evidence="1">Belongs to the short-chain dehydrogenases/reductases (SDR) family.</text>
</comment>
<dbReference type="PRINTS" id="PR00081">
    <property type="entry name" value="GDHRDH"/>
</dbReference>
<dbReference type="InterPro" id="IPR036291">
    <property type="entry name" value="NAD(P)-bd_dom_sf"/>
</dbReference>
<proteinExistence type="inferred from homology"/>
<evidence type="ECO:0000313" key="2">
    <source>
        <dbReference type="EMBL" id="KCW57162.1"/>
    </source>
</evidence>
<sequence length="262" mass="28009">MSRGGGGGQRTVLITGVSKGLGQALALEFAKRGHSVIGCSRSQDKLDSLRSLLSSSSDAADSPHLLLNVDVVRIRFPFFFLFLPFSHSLIGSAIHDSLEELARVVMDKKGVPDIIVNSAGTINKNNNIWEVPEDEFDAVIDTNVKGIANMLRHFLPPMVQRKRGIIVNMSSGWGRCGSGLVAPYCASKWAVEGLSKSVAKELPEGMAVVALNPGVINTDMLVSCFGESASLYETPDAWAVKAANTILNITRADNGGSLSVRQ</sequence>
<evidence type="ECO:0008006" key="3">
    <source>
        <dbReference type="Google" id="ProtNLM"/>
    </source>
</evidence>
<dbReference type="GO" id="GO:0016616">
    <property type="term" value="F:oxidoreductase activity, acting on the CH-OH group of donors, NAD or NADP as acceptor"/>
    <property type="evidence" value="ECO:0000318"/>
    <property type="project" value="GO_Central"/>
</dbReference>
<dbReference type="InterPro" id="IPR020904">
    <property type="entry name" value="Sc_DH/Rdtase_CS"/>
</dbReference>
<dbReference type="CDD" id="cd05233">
    <property type="entry name" value="SDR_c"/>
    <property type="match status" value="1"/>
</dbReference>
<dbReference type="eggNOG" id="KOG0725">
    <property type="taxonomic scope" value="Eukaryota"/>
</dbReference>
<dbReference type="Gene3D" id="3.40.50.720">
    <property type="entry name" value="NAD(P)-binding Rossmann-like Domain"/>
    <property type="match status" value="1"/>
</dbReference>
<dbReference type="FunCoup" id="A0A059AT72">
    <property type="interactions" value="67"/>
</dbReference>
<dbReference type="InterPro" id="IPR002347">
    <property type="entry name" value="SDR_fam"/>
</dbReference>